<dbReference type="GO" id="GO:0003700">
    <property type="term" value="F:DNA-binding transcription factor activity"/>
    <property type="evidence" value="ECO:0007669"/>
    <property type="project" value="InterPro"/>
</dbReference>
<feature type="domain" description="HTH marR-type" evidence="2">
    <location>
        <begin position="9"/>
        <end position="139"/>
    </location>
</feature>
<name>A0A9X2BDG6_9BACL</name>
<dbReference type="AlphaFoldDB" id="A0A9X2BDG6"/>
<proteinExistence type="predicted"/>
<dbReference type="GO" id="GO:0003677">
    <property type="term" value="F:DNA binding"/>
    <property type="evidence" value="ECO:0007669"/>
    <property type="project" value="UniProtKB-KW"/>
</dbReference>
<gene>
    <name evidence="3" type="ORF">LCY76_08640</name>
</gene>
<dbReference type="PROSITE" id="PS50995">
    <property type="entry name" value="HTH_MARR_2"/>
    <property type="match status" value="1"/>
</dbReference>
<dbReference type="GO" id="GO:0006950">
    <property type="term" value="P:response to stress"/>
    <property type="evidence" value="ECO:0007669"/>
    <property type="project" value="TreeGrafter"/>
</dbReference>
<dbReference type="InterPro" id="IPR036390">
    <property type="entry name" value="WH_DNA-bd_sf"/>
</dbReference>
<accession>A0A9X2BDG6</accession>
<evidence type="ECO:0000313" key="3">
    <source>
        <dbReference type="EMBL" id="MCK6256660.1"/>
    </source>
</evidence>
<evidence type="ECO:0000259" key="2">
    <source>
        <dbReference type="PROSITE" id="PS50995"/>
    </source>
</evidence>
<protein>
    <submittedName>
        <fullName evidence="3">MarR family transcriptional regulator</fullName>
    </submittedName>
</protein>
<evidence type="ECO:0000313" key="4">
    <source>
        <dbReference type="Proteomes" id="UP001139011"/>
    </source>
</evidence>
<organism evidence="3 4">
    <name type="scientific">Fictibacillus marinisediminis</name>
    <dbReference type="NCBI Taxonomy" id="2878389"/>
    <lineage>
        <taxon>Bacteria</taxon>
        <taxon>Bacillati</taxon>
        <taxon>Bacillota</taxon>
        <taxon>Bacilli</taxon>
        <taxon>Bacillales</taxon>
        <taxon>Fictibacillaceae</taxon>
        <taxon>Fictibacillus</taxon>
    </lineage>
</organism>
<keyword evidence="4" id="KW-1185">Reference proteome</keyword>
<reference evidence="3" key="1">
    <citation type="submission" date="2021-09" db="EMBL/GenBank/DDBJ databases">
        <title>Genome analysis of Fictibacillus sp. KIGAM418 isolated from marine sediment.</title>
        <authorList>
            <person name="Seo M.-J."/>
            <person name="Cho E.-S."/>
            <person name="Hwang C.Y."/>
        </authorList>
    </citation>
    <scope>NUCLEOTIDE SEQUENCE</scope>
    <source>
        <strain evidence="3">KIGAM418</strain>
    </source>
</reference>
<dbReference type="SUPFAM" id="SSF46785">
    <property type="entry name" value="Winged helix' DNA-binding domain"/>
    <property type="match status" value="1"/>
</dbReference>
<comment type="caution">
    <text evidence="3">The sequence shown here is derived from an EMBL/GenBank/DDBJ whole genome shotgun (WGS) entry which is preliminary data.</text>
</comment>
<dbReference type="Gene3D" id="1.10.10.10">
    <property type="entry name" value="Winged helix-like DNA-binding domain superfamily/Winged helix DNA-binding domain"/>
    <property type="match status" value="1"/>
</dbReference>
<dbReference type="InterPro" id="IPR039422">
    <property type="entry name" value="MarR/SlyA-like"/>
</dbReference>
<keyword evidence="1" id="KW-0238">DNA-binding</keyword>
<dbReference type="Pfam" id="PF01047">
    <property type="entry name" value="MarR"/>
    <property type="match status" value="1"/>
</dbReference>
<dbReference type="PRINTS" id="PR00598">
    <property type="entry name" value="HTHMARR"/>
</dbReference>
<dbReference type="PANTHER" id="PTHR33164:SF67">
    <property type="entry name" value="TRANSCRIPTIONAL REGULATOR, MARR FAMILY"/>
    <property type="match status" value="1"/>
</dbReference>
<sequence>MSDKRTESIAELETSFQTVFRTFRKDINDLFSDDVPSNEFGVLNLLKDKDFLTASELAAEMKVSSSHITGVTDRLIKKGMITRERSVTDRRIVYVKITEKGHSVAEKLASIRRDYFREKFSGLSDEEMERMVDYLNRMI</sequence>
<dbReference type="SMART" id="SM00347">
    <property type="entry name" value="HTH_MARR"/>
    <property type="match status" value="1"/>
</dbReference>
<dbReference type="RefSeq" id="WP_248252295.1">
    <property type="nucleotide sequence ID" value="NZ_JAIWJX010000002.1"/>
</dbReference>
<dbReference type="EMBL" id="JAIWJX010000002">
    <property type="protein sequence ID" value="MCK6256660.1"/>
    <property type="molecule type" value="Genomic_DNA"/>
</dbReference>
<dbReference type="PANTHER" id="PTHR33164">
    <property type="entry name" value="TRANSCRIPTIONAL REGULATOR, MARR FAMILY"/>
    <property type="match status" value="1"/>
</dbReference>
<dbReference type="InterPro" id="IPR036388">
    <property type="entry name" value="WH-like_DNA-bd_sf"/>
</dbReference>
<dbReference type="InterPro" id="IPR000835">
    <property type="entry name" value="HTH_MarR-typ"/>
</dbReference>
<evidence type="ECO:0000256" key="1">
    <source>
        <dbReference type="ARBA" id="ARBA00023125"/>
    </source>
</evidence>
<dbReference type="Proteomes" id="UP001139011">
    <property type="component" value="Unassembled WGS sequence"/>
</dbReference>